<evidence type="ECO:0000313" key="1">
    <source>
        <dbReference type="EMBL" id="KAB2041779.1"/>
    </source>
</evidence>
<dbReference type="Proteomes" id="UP000327439">
    <property type="component" value="Chromosome D02"/>
</dbReference>
<sequence>MSATSSGKVVSECNYSSHAPFFHIRNRTMLMICSGIQMWIAEYLKKKMRSLKSKMILKKMKILI</sequence>
<reference evidence="2" key="1">
    <citation type="journal article" date="2020" name="Nat. Genet.">
        <title>Genomic diversifications of five Gossypium allopolyploid species and their impact on cotton improvement.</title>
        <authorList>
            <person name="Chen Z.J."/>
            <person name="Sreedasyam A."/>
            <person name="Ando A."/>
            <person name="Song Q."/>
            <person name="De Santiago L.M."/>
            <person name="Hulse-Kemp A.M."/>
            <person name="Ding M."/>
            <person name="Ye W."/>
            <person name="Kirkbride R.C."/>
            <person name="Jenkins J."/>
            <person name="Plott C."/>
            <person name="Lovell J."/>
            <person name="Lin Y.M."/>
            <person name="Vaughn R."/>
            <person name="Liu B."/>
            <person name="Simpson S."/>
            <person name="Scheffler B.E."/>
            <person name="Wen L."/>
            <person name="Saski C.A."/>
            <person name="Grover C.E."/>
            <person name="Hu G."/>
            <person name="Conover J.L."/>
            <person name="Carlson J.W."/>
            <person name="Shu S."/>
            <person name="Boston L.B."/>
            <person name="Williams M."/>
            <person name="Peterson D.G."/>
            <person name="McGee K."/>
            <person name="Jones D.C."/>
            <person name="Wendel J.F."/>
            <person name="Stelly D.M."/>
            <person name="Grimwood J."/>
            <person name="Schmutz J."/>
        </authorList>
    </citation>
    <scope>NUCLEOTIDE SEQUENCE [LARGE SCALE GENOMIC DNA]</scope>
    <source>
        <strain evidence="2">cv. 3-79</strain>
    </source>
</reference>
<proteinExistence type="predicted"/>
<dbReference type="AlphaFoldDB" id="A0A5J5SIL6"/>
<accession>A0A5J5SIL6</accession>
<dbReference type="EMBL" id="CM018216">
    <property type="protein sequence ID" value="KAB2041779.1"/>
    <property type="molecule type" value="Genomic_DNA"/>
</dbReference>
<protein>
    <submittedName>
        <fullName evidence="1">Uncharacterized protein</fullName>
    </submittedName>
</protein>
<organism evidence="1 2">
    <name type="scientific">Gossypium barbadense</name>
    <name type="common">Sea Island cotton</name>
    <name type="synonym">Hibiscus barbadensis</name>
    <dbReference type="NCBI Taxonomy" id="3634"/>
    <lineage>
        <taxon>Eukaryota</taxon>
        <taxon>Viridiplantae</taxon>
        <taxon>Streptophyta</taxon>
        <taxon>Embryophyta</taxon>
        <taxon>Tracheophyta</taxon>
        <taxon>Spermatophyta</taxon>
        <taxon>Magnoliopsida</taxon>
        <taxon>eudicotyledons</taxon>
        <taxon>Gunneridae</taxon>
        <taxon>Pentapetalae</taxon>
        <taxon>rosids</taxon>
        <taxon>malvids</taxon>
        <taxon>Malvales</taxon>
        <taxon>Malvaceae</taxon>
        <taxon>Malvoideae</taxon>
        <taxon>Gossypium</taxon>
    </lineage>
</organism>
<name>A0A5J5SIL6_GOSBA</name>
<gene>
    <name evidence="1" type="ORF">ES319_D02G170400v1</name>
</gene>
<keyword evidence="2" id="KW-1185">Reference proteome</keyword>
<evidence type="ECO:0000313" key="2">
    <source>
        <dbReference type="Proteomes" id="UP000327439"/>
    </source>
</evidence>